<feature type="compositionally biased region" description="Low complexity" evidence="1">
    <location>
        <begin position="10"/>
        <end position="23"/>
    </location>
</feature>
<dbReference type="HOGENOM" id="CLU_1992246_0_0_1"/>
<dbReference type="EMBL" id="KL198050">
    <property type="protein sequence ID" value="KDQ12424.1"/>
    <property type="molecule type" value="Genomic_DNA"/>
</dbReference>
<reference evidence="3" key="1">
    <citation type="journal article" date="2014" name="Proc. Natl. Acad. Sci. U.S.A.">
        <title>Extensive sampling of basidiomycete genomes demonstrates inadequacy of the white-rot/brown-rot paradigm for wood decay fungi.</title>
        <authorList>
            <person name="Riley R."/>
            <person name="Salamov A.A."/>
            <person name="Brown D.W."/>
            <person name="Nagy L.G."/>
            <person name="Floudas D."/>
            <person name="Held B.W."/>
            <person name="Levasseur A."/>
            <person name="Lombard V."/>
            <person name="Morin E."/>
            <person name="Otillar R."/>
            <person name="Lindquist E.A."/>
            <person name="Sun H."/>
            <person name="LaButti K.M."/>
            <person name="Schmutz J."/>
            <person name="Jabbour D."/>
            <person name="Luo H."/>
            <person name="Baker S.E."/>
            <person name="Pisabarro A.G."/>
            <person name="Walton J.D."/>
            <person name="Blanchette R.A."/>
            <person name="Henrissat B."/>
            <person name="Martin F."/>
            <person name="Cullen D."/>
            <person name="Hibbett D.S."/>
            <person name="Grigoriev I.V."/>
        </authorList>
    </citation>
    <scope>NUCLEOTIDE SEQUENCE [LARGE SCALE GENOMIC DNA]</scope>
    <source>
        <strain evidence="3">FD-172 SS1</strain>
    </source>
</reference>
<keyword evidence="3" id="KW-1185">Reference proteome</keyword>
<gene>
    <name evidence="2" type="ORF">BOTBODRAFT_56714</name>
</gene>
<evidence type="ECO:0000313" key="2">
    <source>
        <dbReference type="EMBL" id="KDQ12424.1"/>
    </source>
</evidence>
<feature type="region of interest" description="Disordered" evidence="1">
    <location>
        <begin position="1"/>
        <end position="26"/>
    </location>
</feature>
<organism evidence="2 3">
    <name type="scientific">Botryobasidium botryosum (strain FD-172 SS1)</name>
    <dbReference type="NCBI Taxonomy" id="930990"/>
    <lineage>
        <taxon>Eukaryota</taxon>
        <taxon>Fungi</taxon>
        <taxon>Dikarya</taxon>
        <taxon>Basidiomycota</taxon>
        <taxon>Agaricomycotina</taxon>
        <taxon>Agaricomycetes</taxon>
        <taxon>Cantharellales</taxon>
        <taxon>Botryobasidiaceae</taxon>
        <taxon>Botryobasidium</taxon>
    </lineage>
</organism>
<name>A0A067MA50_BOTB1</name>
<dbReference type="Proteomes" id="UP000027195">
    <property type="component" value="Unassembled WGS sequence"/>
</dbReference>
<proteinExistence type="predicted"/>
<dbReference type="AlphaFoldDB" id="A0A067MA50"/>
<evidence type="ECO:0000313" key="3">
    <source>
        <dbReference type="Proteomes" id="UP000027195"/>
    </source>
</evidence>
<accession>A0A067MA50</accession>
<protein>
    <submittedName>
        <fullName evidence="2">Uncharacterized protein</fullName>
    </submittedName>
</protein>
<sequence length="125" mass="13213">MANPHRYTYPSSSSAPPASTPPALNWQHMDTSVFPAAHLDTVSSVADAPSADRSLPSVCELFPHWPYPPNQATQIGGGPSPPLPLPPAAPPYGCKPFFSLLFRQINLHPNSSSTYGSTTGGAQCQ</sequence>
<evidence type="ECO:0000256" key="1">
    <source>
        <dbReference type="SAM" id="MobiDB-lite"/>
    </source>
</evidence>
<dbReference type="InParanoid" id="A0A067MA50"/>